<sequence>MWDPSRSGEDLLREFTGALFGPSNREPMAAVLEDYEQVSCHLCPGRQSNDPALVFGGAEERMARLHHAREILGRRNTSEYMNKNVFPRYWKDCRNIRTQQDLREPR</sequence>
<dbReference type="AlphaFoldDB" id="A0A0G3EBK6"/>
<evidence type="ECO:0000313" key="1">
    <source>
        <dbReference type="EMBL" id="AKJ63693.1"/>
    </source>
</evidence>
<reference evidence="2" key="1">
    <citation type="submission" date="2015-02" db="EMBL/GenBank/DDBJ databases">
        <title>Description and complete genome sequence of the first cultured representative of the subdivision 5 of the Verrucomicrobia phylum.</title>
        <authorList>
            <person name="Spring S."/>
            <person name="Bunk B."/>
            <person name="Sproer C."/>
            <person name="Klenk H.-P."/>
        </authorList>
    </citation>
    <scope>NUCLEOTIDE SEQUENCE [LARGE SCALE GENOMIC DNA]</scope>
    <source>
        <strain evidence="2">L21-Fru-AB</strain>
    </source>
</reference>
<keyword evidence="2" id="KW-1185">Reference proteome</keyword>
<accession>A0A0G3EBK6</accession>
<evidence type="ECO:0000313" key="2">
    <source>
        <dbReference type="Proteomes" id="UP000035268"/>
    </source>
</evidence>
<organism evidence="1 2">
    <name type="scientific">Kiritimatiella glycovorans</name>
    <dbReference type="NCBI Taxonomy" id="1307763"/>
    <lineage>
        <taxon>Bacteria</taxon>
        <taxon>Pseudomonadati</taxon>
        <taxon>Kiritimatiellota</taxon>
        <taxon>Kiritimatiellia</taxon>
        <taxon>Kiritimatiellales</taxon>
        <taxon>Kiritimatiellaceae</taxon>
        <taxon>Kiritimatiella</taxon>
    </lineage>
</organism>
<reference evidence="1 2" key="2">
    <citation type="journal article" date="2016" name="ISME J.">
        <title>Characterization of the first cultured representative of Verrucomicrobia subdivision 5 indicates the proposal of a novel phylum.</title>
        <authorList>
            <person name="Spring S."/>
            <person name="Bunk B."/>
            <person name="Sproer C."/>
            <person name="Schumann P."/>
            <person name="Rohde M."/>
            <person name="Tindall B.J."/>
            <person name="Klenk H.P."/>
        </authorList>
    </citation>
    <scope>NUCLEOTIDE SEQUENCE [LARGE SCALE GENOMIC DNA]</scope>
    <source>
        <strain evidence="1 2">L21-Fru-AB</strain>
    </source>
</reference>
<gene>
    <name evidence="1" type="ORF">L21SP4_00413</name>
</gene>
<dbReference type="Proteomes" id="UP000035268">
    <property type="component" value="Chromosome"/>
</dbReference>
<dbReference type="EMBL" id="CP010904">
    <property type="protein sequence ID" value="AKJ63693.1"/>
    <property type="molecule type" value="Genomic_DNA"/>
</dbReference>
<name>A0A0G3EBK6_9BACT</name>
<protein>
    <submittedName>
        <fullName evidence="1">Uncharacterized protein</fullName>
    </submittedName>
</protein>
<proteinExistence type="predicted"/>
<dbReference type="KEGG" id="vbl:L21SP4_00413"/>